<reference evidence="3" key="2">
    <citation type="journal article" date="2024" name="Plant">
        <title>Genomic evolution and insights into agronomic trait innovations of Sesamum species.</title>
        <authorList>
            <person name="Miao H."/>
            <person name="Wang L."/>
            <person name="Qu L."/>
            <person name="Liu H."/>
            <person name="Sun Y."/>
            <person name="Le M."/>
            <person name="Wang Q."/>
            <person name="Wei S."/>
            <person name="Zheng Y."/>
            <person name="Lin W."/>
            <person name="Duan Y."/>
            <person name="Cao H."/>
            <person name="Xiong S."/>
            <person name="Wang X."/>
            <person name="Wei L."/>
            <person name="Li C."/>
            <person name="Ma Q."/>
            <person name="Ju M."/>
            <person name="Zhao R."/>
            <person name="Li G."/>
            <person name="Mu C."/>
            <person name="Tian Q."/>
            <person name="Mei H."/>
            <person name="Zhang T."/>
            <person name="Gao T."/>
            <person name="Zhang H."/>
        </authorList>
    </citation>
    <scope>NUCLEOTIDE SEQUENCE</scope>
    <source>
        <strain evidence="3">KEN1</strain>
    </source>
</reference>
<dbReference type="PANTHER" id="PTHR31973:SF191">
    <property type="entry name" value="OS05G0489400 PROTEIN"/>
    <property type="match status" value="1"/>
</dbReference>
<dbReference type="PANTHER" id="PTHR31973">
    <property type="entry name" value="POLYPROTEIN, PUTATIVE-RELATED"/>
    <property type="match status" value="1"/>
</dbReference>
<name>A0AAW2TEI0_9LAMI</name>
<evidence type="ECO:0000313" key="3">
    <source>
        <dbReference type="EMBL" id="KAL0402558.1"/>
    </source>
</evidence>
<proteinExistence type="predicted"/>
<organism evidence="3">
    <name type="scientific">Sesamum latifolium</name>
    <dbReference type="NCBI Taxonomy" id="2727402"/>
    <lineage>
        <taxon>Eukaryota</taxon>
        <taxon>Viridiplantae</taxon>
        <taxon>Streptophyta</taxon>
        <taxon>Embryophyta</taxon>
        <taxon>Tracheophyta</taxon>
        <taxon>Spermatophyta</taxon>
        <taxon>Magnoliopsida</taxon>
        <taxon>eudicotyledons</taxon>
        <taxon>Gunneridae</taxon>
        <taxon>Pentapetalae</taxon>
        <taxon>asterids</taxon>
        <taxon>lamiids</taxon>
        <taxon>Lamiales</taxon>
        <taxon>Pedaliaceae</taxon>
        <taxon>Sesamum</taxon>
    </lineage>
</organism>
<feature type="region of interest" description="Disordered" evidence="1">
    <location>
        <begin position="476"/>
        <end position="498"/>
    </location>
</feature>
<evidence type="ECO:0000259" key="2">
    <source>
        <dbReference type="Pfam" id="PF10551"/>
    </source>
</evidence>
<feature type="domain" description="MULE transposase" evidence="2">
    <location>
        <begin position="284"/>
        <end position="368"/>
    </location>
</feature>
<dbReference type="Pfam" id="PF10551">
    <property type="entry name" value="MULE"/>
    <property type="match status" value="1"/>
</dbReference>
<accession>A0AAW2TEI0</accession>
<dbReference type="InterPro" id="IPR018289">
    <property type="entry name" value="MULE_transposase_dom"/>
</dbReference>
<sequence>MLFIRNARHVDMPPPQYHPDSDSITLSLHYNGVVRHVPEAMYVGGSVTKYDYVLAQEINIQTEWRKIKKKREMFIYVEVDGGKGPAETEVVGGGESEPFTFLGSEQIKGGDIPEVAEGVHGAAGGEVDEKGEVVHGAAGGEVDERGEGVHGSAGGEVEGDELVHSDYEEIEGEDGVQCAESGRVEGKNARDLDSSFRVDCINELRVNMSRQQAYRAKKVALKEIEGAPEWQYIVDYSEEIRRINPRSTVVVGAEDNMRESRFSRSYVCFGALKRGFKAGCRPIIGVDGCHLKGPHGGILLTAIGVDPNNNLFPIAYVVVDKECKETWEWFLIILKYDLEIIRNYEDTFMSEIFPGSDHRYCVRHLHNNFKVAGFRGLAYKNALWNAARACTANELAIEALEQVTEPAIKAQQATEPATNITEDEQPEACLTQDQMQPQAAPPLPVCMPGPSMFHQLQMTNPLSTLQQRVTIRAPPPFRGRQILPSFSTRPHSGTSQPIVKDGREKFLKLNHKNGS</sequence>
<comment type="caution">
    <text evidence="3">The sequence shown here is derived from an EMBL/GenBank/DDBJ whole genome shotgun (WGS) entry which is preliminary data.</text>
</comment>
<dbReference type="EMBL" id="JACGWN010000015">
    <property type="protein sequence ID" value="KAL0402558.1"/>
    <property type="molecule type" value="Genomic_DNA"/>
</dbReference>
<evidence type="ECO:0000256" key="1">
    <source>
        <dbReference type="SAM" id="MobiDB-lite"/>
    </source>
</evidence>
<protein>
    <recommendedName>
        <fullName evidence="2">MULE transposase domain-containing protein</fullName>
    </recommendedName>
</protein>
<dbReference type="AlphaFoldDB" id="A0AAW2TEI0"/>
<gene>
    <name evidence="3" type="ORF">Slati_4285700</name>
</gene>
<feature type="compositionally biased region" description="Polar residues" evidence="1">
    <location>
        <begin position="484"/>
        <end position="497"/>
    </location>
</feature>
<reference evidence="3" key="1">
    <citation type="submission" date="2020-06" db="EMBL/GenBank/DDBJ databases">
        <authorList>
            <person name="Li T."/>
            <person name="Hu X."/>
            <person name="Zhang T."/>
            <person name="Song X."/>
            <person name="Zhang H."/>
            <person name="Dai N."/>
            <person name="Sheng W."/>
            <person name="Hou X."/>
            <person name="Wei L."/>
        </authorList>
    </citation>
    <scope>NUCLEOTIDE SEQUENCE</scope>
    <source>
        <strain evidence="3">KEN1</strain>
        <tissue evidence="3">Leaf</tissue>
    </source>
</reference>